<dbReference type="Pfam" id="PF00005">
    <property type="entry name" value="ABC_tran"/>
    <property type="match status" value="1"/>
</dbReference>
<dbReference type="Gene3D" id="3.40.50.300">
    <property type="entry name" value="P-loop containing nucleotide triphosphate hydrolases"/>
    <property type="match status" value="1"/>
</dbReference>
<dbReference type="KEGG" id="caz:CARG_03075"/>
<evidence type="ECO:0000256" key="2">
    <source>
        <dbReference type="ARBA" id="ARBA00022840"/>
    </source>
</evidence>
<keyword evidence="2" id="KW-0067">ATP-binding</keyword>
<keyword evidence="1" id="KW-0547">Nucleotide-binding</keyword>
<protein>
    <recommendedName>
        <fullName evidence="3">ABC transporter domain-containing protein</fullName>
    </recommendedName>
</protein>
<sequence length="262" mass="27573">MNDVAQHNEATTLHIEDLNAGYGSCNILENFAPQPLCGGRVVGLLGPNASGKSTLIKTIAGVQTKLGGSVYLRADDGEILQGKALRGVIGYVPQDLPGSASLTAFETVLVAARRVAVGIKPTELAARTMVELGIGHIAESYIGELSGGQRQMVAVAQMLVGDPKVMLLDEPTSALDLHRQLYLLGLVRERTRRAGAVTMVAIHDINLAARFCDDLLVMRGGEIIAQGAPCDVLCEGLIKTVYDVAAEILDHNGTPVVSPTGL</sequence>
<dbReference type="PANTHER" id="PTHR42794:SF2">
    <property type="entry name" value="ABC TRANSPORTER ATP-BINDING PROTEIN"/>
    <property type="match status" value="1"/>
</dbReference>
<evidence type="ECO:0000256" key="1">
    <source>
        <dbReference type="ARBA" id="ARBA00022741"/>
    </source>
</evidence>
<dbReference type="SMART" id="SM00382">
    <property type="entry name" value="AAA"/>
    <property type="match status" value="1"/>
</dbReference>
<feature type="domain" description="ABC transporter" evidence="3">
    <location>
        <begin position="13"/>
        <end position="245"/>
    </location>
</feature>
<keyword evidence="5" id="KW-1185">Reference proteome</keyword>
<dbReference type="PANTHER" id="PTHR42794">
    <property type="entry name" value="HEMIN IMPORT ATP-BINDING PROTEIN HMUV"/>
    <property type="match status" value="1"/>
</dbReference>
<accession>U3GYT5</accession>
<dbReference type="PROSITE" id="PS50893">
    <property type="entry name" value="ABC_TRANSPORTER_2"/>
    <property type="match status" value="1"/>
</dbReference>
<gene>
    <name evidence="4" type="ORF">CARG_03075</name>
</gene>
<dbReference type="AlphaFoldDB" id="U3GYT5"/>
<evidence type="ECO:0000259" key="3">
    <source>
        <dbReference type="PROSITE" id="PS50893"/>
    </source>
</evidence>
<dbReference type="EMBL" id="CP006365">
    <property type="protein sequence ID" value="AGU14767.1"/>
    <property type="molecule type" value="Genomic_DNA"/>
</dbReference>
<dbReference type="InterPro" id="IPR003439">
    <property type="entry name" value="ABC_transporter-like_ATP-bd"/>
</dbReference>
<dbReference type="InterPro" id="IPR017871">
    <property type="entry name" value="ABC_transporter-like_CS"/>
</dbReference>
<dbReference type="GO" id="GO:0005524">
    <property type="term" value="F:ATP binding"/>
    <property type="evidence" value="ECO:0007669"/>
    <property type="project" value="UniProtKB-KW"/>
</dbReference>
<name>U3GYT5_9CORY</name>
<dbReference type="InterPro" id="IPR027417">
    <property type="entry name" value="P-loop_NTPase"/>
</dbReference>
<dbReference type="Proteomes" id="UP000016943">
    <property type="component" value="Chromosome"/>
</dbReference>
<reference evidence="4 5" key="1">
    <citation type="journal article" date="2013" name="Genome Announc.">
        <title>Whole-Genome Sequence of the Clinical Strain Corynebacterium argentoratense DSM 44202, Isolated from a Human Throat Specimen.</title>
        <authorList>
            <person name="Bomholt C."/>
            <person name="Glaub A."/>
            <person name="Gravermann K."/>
            <person name="Albersmeier A."/>
            <person name="Brinkrolf K."/>
            <person name="Ruckert C."/>
            <person name="Tauch A."/>
        </authorList>
    </citation>
    <scope>NUCLEOTIDE SEQUENCE [LARGE SCALE GENOMIC DNA]</scope>
    <source>
        <strain evidence="4">DSM 44202</strain>
    </source>
</reference>
<dbReference type="InterPro" id="IPR003593">
    <property type="entry name" value="AAA+_ATPase"/>
</dbReference>
<proteinExistence type="predicted"/>
<dbReference type="SUPFAM" id="SSF52540">
    <property type="entry name" value="P-loop containing nucleoside triphosphate hydrolases"/>
    <property type="match status" value="1"/>
</dbReference>
<dbReference type="STRING" id="1348662.CARG_03075"/>
<dbReference type="HOGENOM" id="CLU_000604_1_11_11"/>
<dbReference type="GO" id="GO:0016887">
    <property type="term" value="F:ATP hydrolysis activity"/>
    <property type="evidence" value="ECO:0007669"/>
    <property type="project" value="InterPro"/>
</dbReference>
<evidence type="ECO:0000313" key="5">
    <source>
        <dbReference type="Proteomes" id="UP000016943"/>
    </source>
</evidence>
<dbReference type="PROSITE" id="PS00211">
    <property type="entry name" value="ABC_TRANSPORTER_1"/>
    <property type="match status" value="1"/>
</dbReference>
<organism evidence="4 5">
    <name type="scientific">Corynebacterium argentoratense DSM 44202</name>
    <dbReference type="NCBI Taxonomy" id="1348662"/>
    <lineage>
        <taxon>Bacteria</taxon>
        <taxon>Bacillati</taxon>
        <taxon>Actinomycetota</taxon>
        <taxon>Actinomycetes</taxon>
        <taxon>Mycobacteriales</taxon>
        <taxon>Corynebacteriaceae</taxon>
        <taxon>Corynebacterium</taxon>
    </lineage>
</organism>
<dbReference type="CDD" id="cd03214">
    <property type="entry name" value="ABC_Iron-Siderophores_B12_Hemin"/>
    <property type="match status" value="1"/>
</dbReference>
<dbReference type="PATRIC" id="fig|1348662.3.peg.605"/>
<evidence type="ECO:0000313" key="4">
    <source>
        <dbReference type="EMBL" id="AGU14767.1"/>
    </source>
</evidence>
<dbReference type="eggNOG" id="COG1120">
    <property type="taxonomic scope" value="Bacteria"/>
</dbReference>